<dbReference type="Proteomes" id="UP000238534">
    <property type="component" value="Unassembled WGS sequence"/>
</dbReference>
<dbReference type="AlphaFoldDB" id="A0A2S9CX21"/>
<dbReference type="Proteomes" id="UP000238325">
    <property type="component" value="Unassembled WGS sequence"/>
</dbReference>
<reference evidence="3 4" key="1">
    <citation type="submission" date="2017-09" db="EMBL/GenBank/DDBJ databases">
        <title>Genomic, metabolic, and phenotypic characteristics of bacterial isolates from the natural microbiome of the model nematode Caenorhabditis elegans.</title>
        <authorList>
            <person name="Zimmermann J."/>
            <person name="Obeng N."/>
            <person name="Yang W."/>
            <person name="Obeng O."/>
            <person name="Kissoyan K."/>
            <person name="Pees B."/>
            <person name="Dirksen P."/>
            <person name="Hoppner M."/>
            <person name="Franke A."/>
            <person name="Rosenstiel P."/>
            <person name="Leippe M."/>
            <person name="Dierking K."/>
            <person name="Kaleta C."/>
            <person name="Schulenburg H."/>
        </authorList>
    </citation>
    <scope>NUCLEOTIDE SEQUENCE [LARGE SCALE GENOMIC DNA]</scope>
    <source>
        <strain evidence="1 4">MYb25</strain>
        <strain evidence="2 3">MYb44</strain>
    </source>
</reference>
<name>A0A2S9CX21_CHRCI</name>
<keyword evidence="3" id="KW-1185">Reference proteome</keyword>
<dbReference type="EMBL" id="PCPH01000002">
    <property type="protein sequence ID" value="PRB91270.1"/>
    <property type="molecule type" value="Genomic_DNA"/>
</dbReference>
<dbReference type="EMBL" id="PCPP01000001">
    <property type="protein sequence ID" value="PRB85006.1"/>
    <property type="molecule type" value="Genomic_DNA"/>
</dbReference>
<proteinExistence type="predicted"/>
<gene>
    <name evidence="1" type="ORF">CQ022_01700</name>
    <name evidence="2" type="ORF">CQ033_11290</name>
</gene>
<evidence type="ECO:0000313" key="1">
    <source>
        <dbReference type="EMBL" id="PRB85006.1"/>
    </source>
</evidence>
<comment type="caution">
    <text evidence="1">The sequence shown here is derived from an EMBL/GenBank/DDBJ whole genome shotgun (WGS) entry which is preliminary data.</text>
</comment>
<accession>A0A2S9CX21</accession>
<evidence type="ECO:0000313" key="3">
    <source>
        <dbReference type="Proteomes" id="UP000238325"/>
    </source>
</evidence>
<sequence>MNFTSSICEISAKILVLFVVSEVNPKNPDDIFTGILIGYSLRFFIQLPASCDGLKSFEVHFKLK</sequence>
<organism evidence="1 4">
    <name type="scientific">Chryseobacterium culicis</name>
    <dbReference type="NCBI Taxonomy" id="680127"/>
    <lineage>
        <taxon>Bacteria</taxon>
        <taxon>Pseudomonadati</taxon>
        <taxon>Bacteroidota</taxon>
        <taxon>Flavobacteriia</taxon>
        <taxon>Flavobacteriales</taxon>
        <taxon>Weeksellaceae</taxon>
        <taxon>Chryseobacterium group</taxon>
        <taxon>Chryseobacterium</taxon>
    </lineage>
</organism>
<protein>
    <submittedName>
        <fullName evidence="1">Uncharacterized protein</fullName>
    </submittedName>
</protein>
<evidence type="ECO:0000313" key="2">
    <source>
        <dbReference type="EMBL" id="PRB91270.1"/>
    </source>
</evidence>
<evidence type="ECO:0000313" key="4">
    <source>
        <dbReference type="Proteomes" id="UP000238534"/>
    </source>
</evidence>